<gene>
    <name evidence="1" type="ORF">MAQA_15781</name>
</gene>
<reference evidence="1 2" key="1">
    <citation type="journal article" date="2014" name="Int. J. Syst. Evol. Microbiol.">
        <title>Listeria floridensis sp. nov., Listeria aquatica sp. nov., Listeria cornellensis sp. nov., Listeria riparia sp. nov. and Listeria grandensis sp. nov., from agricultural and natural environments.</title>
        <authorList>
            <person name="den Bakker H.C."/>
            <person name="Warchocki S."/>
            <person name="Wright E.M."/>
            <person name="Allred A.F."/>
            <person name="Ahlstrom C."/>
            <person name="Manuel C.S."/>
            <person name="Stasiewicz M.J."/>
            <person name="Burrell A."/>
            <person name="Roof S."/>
            <person name="Strawn L."/>
            <person name="Fortes E.D."/>
            <person name="Nightingale K.K."/>
            <person name="Kephart D."/>
            <person name="Wiedmann M."/>
        </authorList>
    </citation>
    <scope>NUCLEOTIDE SEQUENCE [LARGE SCALE GENOMIC DNA]</scope>
    <source>
        <strain evidence="1 2">FSL S10-1188</strain>
    </source>
</reference>
<proteinExistence type="predicted"/>
<dbReference type="Proteomes" id="UP000019246">
    <property type="component" value="Unassembled WGS sequence"/>
</dbReference>
<sequence>MRKHQIAHRVEARARFREEKEKENYLTQQDPTRFPEHRIRAIIPSAFPSQVPLQAFDRRKCRINHKKSREVQPLELLQEGVYFYTLDKKNYINLHNGYLLERSFHGNINVKAIPFEEVLRKTLYVRDVQGKTIAKKIQRKFMTQPLMPMKKREKLLMN</sequence>
<name>W7B1N9_9LIST</name>
<protein>
    <submittedName>
        <fullName evidence="1">Uncharacterized protein</fullName>
    </submittedName>
</protein>
<dbReference type="AlphaFoldDB" id="W7B1N9"/>
<accession>W7B1N9</accession>
<evidence type="ECO:0000313" key="2">
    <source>
        <dbReference type="Proteomes" id="UP000019246"/>
    </source>
</evidence>
<dbReference type="EMBL" id="AOCG01000022">
    <property type="protein sequence ID" value="EUJ16611.1"/>
    <property type="molecule type" value="Genomic_DNA"/>
</dbReference>
<dbReference type="PATRIC" id="fig|1265818.5.peg.3185"/>
<dbReference type="RefSeq" id="WP_036074491.1">
    <property type="nucleotide sequence ID" value="NZ_AOCG01000022.1"/>
</dbReference>
<keyword evidence="2" id="KW-1185">Reference proteome</keyword>
<evidence type="ECO:0000313" key="1">
    <source>
        <dbReference type="EMBL" id="EUJ16611.1"/>
    </source>
</evidence>
<comment type="caution">
    <text evidence="1">The sequence shown here is derived from an EMBL/GenBank/DDBJ whole genome shotgun (WGS) entry which is preliminary data.</text>
</comment>
<organism evidence="1 2">
    <name type="scientific">Listeria aquatica FSL S10-1188</name>
    <dbReference type="NCBI Taxonomy" id="1265818"/>
    <lineage>
        <taxon>Bacteria</taxon>
        <taxon>Bacillati</taxon>
        <taxon>Bacillota</taxon>
        <taxon>Bacilli</taxon>
        <taxon>Bacillales</taxon>
        <taxon>Listeriaceae</taxon>
        <taxon>Listeria</taxon>
    </lineage>
</organism>